<evidence type="ECO:0000259" key="2">
    <source>
        <dbReference type="Pfam" id="PF03108"/>
    </source>
</evidence>
<feature type="compositionally biased region" description="Basic residues" evidence="1">
    <location>
        <begin position="280"/>
        <end position="295"/>
    </location>
</feature>
<evidence type="ECO:0000313" key="4">
    <source>
        <dbReference type="Proteomes" id="UP001177003"/>
    </source>
</evidence>
<gene>
    <name evidence="3" type="ORF">LSALG_LOCUS23731</name>
</gene>
<evidence type="ECO:0000313" key="3">
    <source>
        <dbReference type="EMBL" id="CAI9284182.1"/>
    </source>
</evidence>
<dbReference type="Proteomes" id="UP001177003">
    <property type="component" value="Chromosome 5"/>
</dbReference>
<sequence length="389" mass="44535">MNDVPVMNDVPIIDDQYDEPVMNNDPVVDDEYDYDVEVNMINFCSVLDEDIDLGQLDPTNNNTKEHEDIEDERLEVLDNDVFESFASEKEPRKKLLRSILKPVACSSGEVHTKAFKIGQTFKEKEKIREVIANYSVKERRDLHYVKNDKTRVRVKCRGIVPELTGDNRQKGILAAIEKLFPSAEQRAMEKLKKLNPEAHECLSKIPAKHWARSHFSGRALTDSLTNNLCENGSECGDPEAWVSKCYWLSTWNAMYQHTIDPINGRSMWPRSDCPTTLLPPKHHKQVGRPKKKRKRAVDEPTQSTKQSSHFTIINLASRLFLPRNNPGITTVDLGHMGGSNHPKKLHVPPNLEHDQNRRPGFKSVHDVTKIAGLPQWHITIFFNFGIECE</sequence>
<organism evidence="3 4">
    <name type="scientific">Lactuca saligna</name>
    <name type="common">Willowleaf lettuce</name>
    <dbReference type="NCBI Taxonomy" id="75948"/>
    <lineage>
        <taxon>Eukaryota</taxon>
        <taxon>Viridiplantae</taxon>
        <taxon>Streptophyta</taxon>
        <taxon>Embryophyta</taxon>
        <taxon>Tracheophyta</taxon>
        <taxon>Spermatophyta</taxon>
        <taxon>Magnoliopsida</taxon>
        <taxon>eudicotyledons</taxon>
        <taxon>Gunneridae</taxon>
        <taxon>Pentapetalae</taxon>
        <taxon>asterids</taxon>
        <taxon>campanulids</taxon>
        <taxon>Asterales</taxon>
        <taxon>Asteraceae</taxon>
        <taxon>Cichorioideae</taxon>
        <taxon>Cichorieae</taxon>
        <taxon>Lactucinae</taxon>
        <taxon>Lactuca</taxon>
    </lineage>
</organism>
<accession>A0AA35Z2F5</accession>
<feature type="region of interest" description="Disordered" evidence="1">
    <location>
        <begin position="275"/>
        <end position="308"/>
    </location>
</feature>
<dbReference type="PANTHER" id="PTHR31973:SF190">
    <property type="entry name" value="MULE TRANSPOSASE DOMAIN-CONTAINING PROTEIN"/>
    <property type="match status" value="1"/>
</dbReference>
<name>A0AA35Z2F5_LACSI</name>
<dbReference type="EMBL" id="OX465081">
    <property type="protein sequence ID" value="CAI9284182.1"/>
    <property type="molecule type" value="Genomic_DNA"/>
</dbReference>
<evidence type="ECO:0000256" key="1">
    <source>
        <dbReference type="SAM" id="MobiDB-lite"/>
    </source>
</evidence>
<dbReference type="Pfam" id="PF03108">
    <property type="entry name" value="DBD_Tnp_Mut"/>
    <property type="match status" value="1"/>
</dbReference>
<keyword evidence="4" id="KW-1185">Reference proteome</keyword>
<proteinExistence type="predicted"/>
<dbReference type="PANTHER" id="PTHR31973">
    <property type="entry name" value="POLYPROTEIN, PUTATIVE-RELATED"/>
    <property type="match status" value="1"/>
</dbReference>
<feature type="region of interest" description="Disordered" evidence="1">
    <location>
        <begin position="338"/>
        <end position="357"/>
    </location>
</feature>
<dbReference type="AlphaFoldDB" id="A0AA35Z2F5"/>
<feature type="domain" description="Transposase MuDR plant" evidence="2">
    <location>
        <begin position="116"/>
        <end position="158"/>
    </location>
</feature>
<protein>
    <recommendedName>
        <fullName evidence="2">Transposase MuDR plant domain-containing protein</fullName>
    </recommendedName>
</protein>
<reference evidence="3" key="1">
    <citation type="submission" date="2023-04" db="EMBL/GenBank/DDBJ databases">
        <authorList>
            <person name="Vijverberg K."/>
            <person name="Xiong W."/>
            <person name="Schranz E."/>
        </authorList>
    </citation>
    <scope>NUCLEOTIDE SEQUENCE</scope>
</reference>
<dbReference type="InterPro" id="IPR004332">
    <property type="entry name" value="Transposase_MuDR"/>
</dbReference>